<evidence type="ECO:0000313" key="8">
    <source>
        <dbReference type="Proteomes" id="UP001162541"/>
    </source>
</evidence>
<evidence type="ECO:0000259" key="4">
    <source>
        <dbReference type="PROSITE" id="PS01031"/>
    </source>
</evidence>
<dbReference type="EMBL" id="LVLJ01003422">
    <property type="protein sequence ID" value="OAE21504.1"/>
    <property type="molecule type" value="Genomic_DNA"/>
</dbReference>
<dbReference type="Pfam" id="PF00011">
    <property type="entry name" value="HSP20"/>
    <property type="match status" value="1"/>
</dbReference>
<keyword evidence="7" id="KW-1185">Reference proteome</keyword>
<evidence type="ECO:0000256" key="2">
    <source>
        <dbReference type="PROSITE-ProRule" id="PRU00285"/>
    </source>
</evidence>
<dbReference type="PROSITE" id="PS01031">
    <property type="entry name" value="SHSP"/>
    <property type="match status" value="1"/>
</dbReference>
<accession>A0A176VKQ0</accession>
<name>A0A176VKQ0_MARPO</name>
<dbReference type="Gene3D" id="2.60.40.790">
    <property type="match status" value="1"/>
</dbReference>
<sequence>MAFFPWAFGKSLIDPFISSSVFDPFVNLPSFSLLDRSFTPLDKDVSAVANTSVDWEETLEAHVFKADLPDDGTLSISGERSNEKVDEKDSYRRTEGTFGKFFRQFKLPTSAKAQEISAKVENGVLIVTVPKTEESRKKSKFEMWNSQVRDALHQWTI</sequence>
<protein>
    <recommendedName>
        <fullName evidence="4">SHSP domain-containing protein</fullName>
    </recommendedName>
</protein>
<dbReference type="Proteomes" id="UP001162541">
    <property type="component" value="Chromosome 7"/>
</dbReference>
<feature type="domain" description="SHSP" evidence="4">
    <location>
        <begin position="44"/>
        <end position="146"/>
    </location>
</feature>
<evidence type="ECO:0000313" key="5">
    <source>
        <dbReference type="EMBL" id="BBN15933.1"/>
    </source>
</evidence>
<reference evidence="6 7" key="1">
    <citation type="submission" date="2016-03" db="EMBL/GenBank/DDBJ databases">
        <title>Mechanisms controlling the formation of the plant cell surface in tip-growing cells are functionally conserved among land plants.</title>
        <authorList>
            <person name="Honkanen S."/>
            <person name="Jones V.A."/>
            <person name="Morieri G."/>
            <person name="Champion C."/>
            <person name="Hetherington A.J."/>
            <person name="Kelly S."/>
            <person name="Saint-Marcoux D."/>
            <person name="Proust H."/>
            <person name="Prescott H."/>
            <person name="Dolan L."/>
        </authorList>
    </citation>
    <scope>NUCLEOTIDE SEQUENCE [LARGE SCALE GENOMIC DNA]</scope>
    <source>
        <strain evidence="7">cv. Tak-1 and cv. Tak-2</strain>
        <tissue evidence="6">Whole gametophyte</tissue>
    </source>
</reference>
<dbReference type="Proteomes" id="UP000077202">
    <property type="component" value="Unassembled WGS sequence"/>
</dbReference>
<dbReference type="InterPro" id="IPR002068">
    <property type="entry name" value="A-crystallin/Hsp20_dom"/>
</dbReference>
<dbReference type="SMR" id="A0A176VKQ0"/>
<evidence type="ECO:0000256" key="1">
    <source>
        <dbReference type="ARBA" id="ARBA00023016"/>
    </source>
</evidence>
<dbReference type="AlphaFoldDB" id="A0A176VKQ0"/>
<dbReference type="InterPro" id="IPR031107">
    <property type="entry name" value="Small_HSP"/>
</dbReference>
<keyword evidence="1" id="KW-0346">Stress response</keyword>
<organism evidence="6 7">
    <name type="scientific">Marchantia polymorpha subsp. ruderalis</name>
    <dbReference type="NCBI Taxonomy" id="1480154"/>
    <lineage>
        <taxon>Eukaryota</taxon>
        <taxon>Viridiplantae</taxon>
        <taxon>Streptophyta</taxon>
        <taxon>Embryophyta</taxon>
        <taxon>Marchantiophyta</taxon>
        <taxon>Marchantiopsida</taxon>
        <taxon>Marchantiidae</taxon>
        <taxon>Marchantiales</taxon>
        <taxon>Marchantiaceae</taxon>
        <taxon>Marchantia</taxon>
    </lineage>
</organism>
<proteinExistence type="inferred from homology"/>
<comment type="similarity">
    <text evidence="2 3">Belongs to the small heat shock protein (HSP20) family.</text>
</comment>
<evidence type="ECO:0000256" key="3">
    <source>
        <dbReference type="RuleBase" id="RU003616"/>
    </source>
</evidence>
<dbReference type="InterPro" id="IPR008978">
    <property type="entry name" value="HSP20-like_chaperone"/>
</dbReference>
<gene>
    <name evidence="6" type="ORF">AXG93_2116s1180</name>
    <name evidence="5" type="ORF">Mp_7g02080</name>
</gene>
<reference evidence="5" key="2">
    <citation type="journal article" date="2019" name="Curr. Biol.">
        <title>Chromatin organization in early land plants reveals an ancestral association between H3K27me3, transposons, and constitutive heterochromatin.</title>
        <authorList>
            <person name="Montgomery S.A."/>
            <person name="Tanizawa Y."/>
            <person name="Galik B."/>
            <person name="Wang N."/>
            <person name="Ito T."/>
            <person name="Mochizuki T."/>
            <person name="Akimcheva S."/>
            <person name="Bowman J."/>
            <person name="Cognat V."/>
            <person name="Drouard L."/>
            <person name="Ekker H."/>
            <person name="Houng S."/>
            <person name="Kohchi T."/>
            <person name="Lin S."/>
            <person name="Liu L.D."/>
            <person name="Nakamura Y."/>
            <person name="Valeeva L.R."/>
            <person name="Shakirov E.V."/>
            <person name="Shippen D.E."/>
            <person name="Wei W."/>
            <person name="Yagura M."/>
            <person name="Yamaoka S."/>
            <person name="Yamato K.T."/>
            <person name="Liu C."/>
            <person name="Berger F."/>
        </authorList>
    </citation>
    <scope>NUCLEOTIDE SEQUENCE [LARGE SCALE GENOMIC DNA]</scope>
    <source>
        <strain evidence="5">Tak-1</strain>
    </source>
</reference>
<dbReference type="EMBL" id="AP019872">
    <property type="protein sequence ID" value="BBN15933.1"/>
    <property type="molecule type" value="Genomic_DNA"/>
</dbReference>
<evidence type="ECO:0000313" key="6">
    <source>
        <dbReference type="EMBL" id="OAE21504.1"/>
    </source>
</evidence>
<reference evidence="8" key="3">
    <citation type="journal article" date="2020" name="Curr. Biol.">
        <title>Chromatin organization in early land plants reveals an ancestral association between H3K27me3, transposons, and constitutive heterochromatin.</title>
        <authorList>
            <person name="Montgomery S.A."/>
            <person name="Tanizawa Y."/>
            <person name="Galik B."/>
            <person name="Wang N."/>
            <person name="Ito T."/>
            <person name="Mochizuki T."/>
            <person name="Akimcheva S."/>
            <person name="Bowman J.L."/>
            <person name="Cognat V."/>
            <person name="Marechal-Drouard L."/>
            <person name="Ekker H."/>
            <person name="Hong S.F."/>
            <person name="Kohchi T."/>
            <person name="Lin S.S."/>
            <person name="Liu L.D."/>
            <person name="Nakamura Y."/>
            <person name="Valeeva L.R."/>
            <person name="Shakirov E.V."/>
            <person name="Shippen D.E."/>
            <person name="Wei W.L."/>
            <person name="Yagura M."/>
            <person name="Yamaoka S."/>
            <person name="Yamato K.T."/>
            <person name="Liu C."/>
            <person name="Berger F."/>
        </authorList>
    </citation>
    <scope>NUCLEOTIDE SEQUENCE [LARGE SCALE GENOMIC DNA]</scope>
    <source>
        <strain evidence="8">Tak-1</strain>
    </source>
</reference>
<evidence type="ECO:0000313" key="7">
    <source>
        <dbReference type="Proteomes" id="UP000077202"/>
    </source>
</evidence>
<dbReference type="PANTHER" id="PTHR11527">
    <property type="entry name" value="HEAT-SHOCK PROTEIN 20 FAMILY MEMBER"/>
    <property type="match status" value="1"/>
</dbReference>
<dbReference type="SUPFAM" id="SSF49764">
    <property type="entry name" value="HSP20-like chaperones"/>
    <property type="match status" value="1"/>
</dbReference>